<sequence>MEIYLEMDDPDEENIESSWIMINSVDMAEEATILDSGGFLDESQTKKNHDGIESDLESHEPVQELSDELGSIQSDLDSDGISIISDCDSLNEYLDDDNKLVEGAVVNENHNNENTELASNSLLKIEKRIKRKKENALKEEEITKIKKYLIVKEQYLEEKEKFLIKREYELIKAEMNFKTNVLDNLEPVLKEKKKP</sequence>
<proteinExistence type="predicted"/>
<reference evidence="1" key="1">
    <citation type="journal article" date="2023" name="Insect Mol. Biol.">
        <title>Genome sequencing provides insights into the evolution of gene families encoding plant cell wall-degrading enzymes in longhorned beetles.</title>
        <authorList>
            <person name="Shin N.R."/>
            <person name="Okamura Y."/>
            <person name="Kirsch R."/>
            <person name="Pauchet Y."/>
        </authorList>
    </citation>
    <scope>NUCLEOTIDE SEQUENCE</scope>
    <source>
        <strain evidence="1">AMC_N1</strain>
    </source>
</reference>
<keyword evidence="2" id="KW-1185">Reference proteome</keyword>
<protein>
    <submittedName>
        <fullName evidence="1">Uncharacterized protein</fullName>
    </submittedName>
</protein>
<organism evidence="1 2">
    <name type="scientific">Aromia moschata</name>
    <dbReference type="NCBI Taxonomy" id="1265417"/>
    <lineage>
        <taxon>Eukaryota</taxon>
        <taxon>Metazoa</taxon>
        <taxon>Ecdysozoa</taxon>
        <taxon>Arthropoda</taxon>
        <taxon>Hexapoda</taxon>
        <taxon>Insecta</taxon>
        <taxon>Pterygota</taxon>
        <taxon>Neoptera</taxon>
        <taxon>Endopterygota</taxon>
        <taxon>Coleoptera</taxon>
        <taxon>Polyphaga</taxon>
        <taxon>Cucujiformia</taxon>
        <taxon>Chrysomeloidea</taxon>
        <taxon>Cerambycidae</taxon>
        <taxon>Cerambycinae</taxon>
        <taxon>Callichromatini</taxon>
        <taxon>Aromia</taxon>
    </lineage>
</organism>
<dbReference type="Proteomes" id="UP001162162">
    <property type="component" value="Unassembled WGS sequence"/>
</dbReference>
<name>A0AAV8XYG0_9CUCU</name>
<evidence type="ECO:0000313" key="2">
    <source>
        <dbReference type="Proteomes" id="UP001162162"/>
    </source>
</evidence>
<gene>
    <name evidence="1" type="ORF">NQ318_013562</name>
</gene>
<dbReference type="AlphaFoldDB" id="A0AAV8XYG0"/>
<comment type="caution">
    <text evidence="1">The sequence shown here is derived from an EMBL/GenBank/DDBJ whole genome shotgun (WGS) entry which is preliminary data.</text>
</comment>
<evidence type="ECO:0000313" key="1">
    <source>
        <dbReference type="EMBL" id="KAJ8943981.1"/>
    </source>
</evidence>
<dbReference type="EMBL" id="JAPWTK010000271">
    <property type="protein sequence ID" value="KAJ8943981.1"/>
    <property type="molecule type" value="Genomic_DNA"/>
</dbReference>
<accession>A0AAV8XYG0</accession>